<sequence length="534" mass="62149">MSRDTNKEENKNDPRSTRLVCAKLYEGGLFSAYEILNSIKRRPFKGKSPEFELDIDKIIQHAEAAFTHHMQYTIIAIILSLMALISYRFNTTLSSVFAISAICLLSLKHIWNRYIAFKHFSKENYDEDYNLKRHLDESNLMKVLTKSFCEFLVRNNIKPEIDEGKNQNVVIFGDYFPFLGAGKRTRNWNFVTDLSKPKKNLESLLESQNNEEKESKINELSIRELYEVIYERIKNKNLPNLSYKFILFADGNKEDELGFLLSDRKKPCTYIEDLDLFTEKSGDKSRANIQSDSIESFFEICKEGIFKDYRTYLNISHHDKNRSTLFSTFLRFSKIENELFAECSFYVLTPIDENIYNIDKLPKKYRFFVIKSVLVTIGLIAVYIMFSGSIIPALVLFVYSILPLVIMFNNRFKEREYKIDIEQIKRGEPHNYGLLRTFRESIASPDYKNYFSAQDIILIQNTLENAIVDSVADLLDSKGIDTSFIRSEMISFINKGIMQFGGKMENTQVISGEKNIVTQKIQEIKKVINAPMEV</sequence>
<evidence type="ECO:0000313" key="2">
    <source>
        <dbReference type="EMBL" id="MPM33053.1"/>
    </source>
</evidence>
<accession>A0A644Z2T7</accession>
<feature type="transmembrane region" description="Helical" evidence="1">
    <location>
        <begin position="390"/>
        <end position="408"/>
    </location>
</feature>
<keyword evidence="1" id="KW-0472">Membrane</keyword>
<proteinExistence type="predicted"/>
<dbReference type="EMBL" id="VSSQ01006541">
    <property type="protein sequence ID" value="MPM33053.1"/>
    <property type="molecule type" value="Genomic_DNA"/>
</dbReference>
<feature type="transmembrane region" description="Helical" evidence="1">
    <location>
        <begin position="93"/>
        <end position="111"/>
    </location>
</feature>
<protein>
    <submittedName>
        <fullName evidence="2">Uncharacterized protein</fullName>
    </submittedName>
</protein>
<name>A0A644Z2T7_9ZZZZ</name>
<feature type="transmembrane region" description="Helical" evidence="1">
    <location>
        <begin position="365"/>
        <end position="384"/>
    </location>
</feature>
<organism evidence="2">
    <name type="scientific">bioreactor metagenome</name>
    <dbReference type="NCBI Taxonomy" id="1076179"/>
    <lineage>
        <taxon>unclassified sequences</taxon>
        <taxon>metagenomes</taxon>
        <taxon>ecological metagenomes</taxon>
    </lineage>
</organism>
<keyword evidence="1" id="KW-1133">Transmembrane helix</keyword>
<dbReference type="AlphaFoldDB" id="A0A644Z2T7"/>
<comment type="caution">
    <text evidence="2">The sequence shown here is derived from an EMBL/GenBank/DDBJ whole genome shotgun (WGS) entry which is preliminary data.</text>
</comment>
<feature type="transmembrane region" description="Helical" evidence="1">
    <location>
        <begin position="70"/>
        <end position="87"/>
    </location>
</feature>
<reference evidence="2" key="1">
    <citation type="submission" date="2019-08" db="EMBL/GenBank/DDBJ databases">
        <authorList>
            <person name="Kucharzyk K."/>
            <person name="Murdoch R.W."/>
            <person name="Higgins S."/>
            <person name="Loffler F."/>
        </authorList>
    </citation>
    <scope>NUCLEOTIDE SEQUENCE</scope>
</reference>
<gene>
    <name evidence="2" type="ORF">SDC9_79620</name>
</gene>
<evidence type="ECO:0000256" key="1">
    <source>
        <dbReference type="SAM" id="Phobius"/>
    </source>
</evidence>
<keyword evidence="1" id="KW-0812">Transmembrane</keyword>